<dbReference type="EMBL" id="CP077077">
    <property type="protein sequence ID" value="QXH55100.1"/>
    <property type="molecule type" value="Genomic_DNA"/>
</dbReference>
<gene>
    <name evidence="1" type="ORF">KSS90_17335</name>
</gene>
<evidence type="ECO:0000313" key="2">
    <source>
        <dbReference type="Proteomes" id="UP000824010"/>
    </source>
</evidence>
<reference evidence="1 2" key="1">
    <citation type="journal article" date="2021" name="Microorganisms">
        <title>The Ever-Expanding Pseudomonas Genus: Description of 43 New Species and Partition of the Pseudomonas putida Group.</title>
        <authorList>
            <person name="Girard L."/>
            <person name="Lood C."/>
            <person name="Hofte M."/>
            <person name="Vandamme P."/>
            <person name="Rokni-Zadeh H."/>
            <person name="van Noort V."/>
            <person name="Lavigne R."/>
            <person name="De Mot R."/>
        </authorList>
    </citation>
    <scope>NUCLEOTIDE SEQUENCE [LARGE SCALE GENOMIC DNA]</scope>
    <source>
        <strain evidence="1 2">COW77</strain>
    </source>
</reference>
<proteinExistence type="predicted"/>
<evidence type="ECO:0000313" key="1">
    <source>
        <dbReference type="EMBL" id="QXH55100.1"/>
    </source>
</evidence>
<organism evidence="1 2">
    <name type="scientific">Pseudomonas maumuensis</name>
    <dbReference type="NCBI Taxonomy" id="2842354"/>
    <lineage>
        <taxon>Bacteria</taxon>
        <taxon>Pseudomonadati</taxon>
        <taxon>Pseudomonadota</taxon>
        <taxon>Gammaproteobacteria</taxon>
        <taxon>Pseudomonadales</taxon>
        <taxon>Pseudomonadaceae</taxon>
        <taxon>Pseudomonas</taxon>
    </lineage>
</organism>
<protein>
    <recommendedName>
        <fullName evidence="3">Ypar31 protein</fullName>
    </recommendedName>
</protein>
<name>A0ABX8NFF8_9PSED</name>
<sequence>MHHRLTALCHQASCSRSACAWLAIDDVPIEVWLAKHLDQPDLERSGLSLMWLLDEEEDALANRRIIPAEDGTSTLVPLLVCSDDMNFDCFALMTEQVIDGDTVQWRRFGHSATGGLEVGASTHWYPDSKPMSFNLGDFNQALSEHRRLIKACVGL</sequence>
<accession>A0ABX8NFF8</accession>
<dbReference type="RefSeq" id="WP_217866568.1">
    <property type="nucleotide sequence ID" value="NZ_CP077077.1"/>
</dbReference>
<keyword evidence="2" id="KW-1185">Reference proteome</keyword>
<evidence type="ECO:0008006" key="3">
    <source>
        <dbReference type="Google" id="ProtNLM"/>
    </source>
</evidence>
<dbReference type="Proteomes" id="UP000824010">
    <property type="component" value="Chromosome"/>
</dbReference>